<feature type="compositionally biased region" description="Basic and acidic residues" evidence="1">
    <location>
        <begin position="1"/>
        <end position="28"/>
    </location>
</feature>
<organism evidence="2 3">
    <name type="scientific">Arabis nemorensis</name>
    <dbReference type="NCBI Taxonomy" id="586526"/>
    <lineage>
        <taxon>Eukaryota</taxon>
        <taxon>Viridiplantae</taxon>
        <taxon>Streptophyta</taxon>
        <taxon>Embryophyta</taxon>
        <taxon>Tracheophyta</taxon>
        <taxon>Spermatophyta</taxon>
        <taxon>Magnoliopsida</taxon>
        <taxon>eudicotyledons</taxon>
        <taxon>Gunneridae</taxon>
        <taxon>Pentapetalae</taxon>
        <taxon>rosids</taxon>
        <taxon>malvids</taxon>
        <taxon>Brassicales</taxon>
        <taxon>Brassicaceae</taxon>
        <taxon>Arabideae</taxon>
        <taxon>Arabis</taxon>
    </lineage>
</organism>
<feature type="region of interest" description="Disordered" evidence="1">
    <location>
        <begin position="1"/>
        <end position="59"/>
    </location>
</feature>
<accession>A0A565CEA2</accession>
<feature type="compositionally biased region" description="Basic residues" evidence="1">
    <location>
        <begin position="30"/>
        <end position="40"/>
    </location>
</feature>
<gene>
    <name evidence="2" type="ORF">ANE_LOCUS22346</name>
</gene>
<evidence type="ECO:0000313" key="2">
    <source>
        <dbReference type="EMBL" id="VVB11902.1"/>
    </source>
</evidence>
<name>A0A565CEA2_9BRAS</name>
<sequence length="59" mass="6872">MTKASRREEIRRRDEGDSGDLSYRDLSPRPHNKSGFRRRTNLLPTKPERCPTDSSGKKQ</sequence>
<dbReference type="Proteomes" id="UP000489600">
    <property type="component" value="Unassembled WGS sequence"/>
</dbReference>
<proteinExistence type="predicted"/>
<evidence type="ECO:0000313" key="3">
    <source>
        <dbReference type="Proteomes" id="UP000489600"/>
    </source>
</evidence>
<comment type="caution">
    <text evidence="2">The sequence shown here is derived from an EMBL/GenBank/DDBJ whole genome shotgun (WGS) entry which is preliminary data.</text>
</comment>
<keyword evidence="3" id="KW-1185">Reference proteome</keyword>
<dbReference type="AlphaFoldDB" id="A0A565CEA2"/>
<protein>
    <submittedName>
        <fullName evidence="2">Uncharacterized protein</fullName>
    </submittedName>
</protein>
<reference evidence="2" key="1">
    <citation type="submission" date="2019-07" db="EMBL/GenBank/DDBJ databases">
        <authorList>
            <person name="Dittberner H."/>
        </authorList>
    </citation>
    <scope>NUCLEOTIDE SEQUENCE [LARGE SCALE GENOMIC DNA]</scope>
</reference>
<dbReference type="EMBL" id="CABITT030000007">
    <property type="protein sequence ID" value="VVB11902.1"/>
    <property type="molecule type" value="Genomic_DNA"/>
</dbReference>
<evidence type="ECO:0000256" key="1">
    <source>
        <dbReference type="SAM" id="MobiDB-lite"/>
    </source>
</evidence>